<proteinExistence type="predicted"/>
<evidence type="ECO:0000313" key="3">
    <source>
        <dbReference type="Proteomes" id="UP000783287"/>
    </source>
</evidence>
<protein>
    <submittedName>
        <fullName evidence="2">Uncharacterized protein</fullName>
    </submittedName>
</protein>
<reference evidence="2" key="1">
    <citation type="submission" date="2020-04" db="EMBL/GenBank/DDBJ databases">
        <authorList>
            <person name="Zhang T."/>
        </authorList>
    </citation>
    <scope>NUCLEOTIDE SEQUENCE</scope>
    <source>
        <strain evidence="2">HKST-UBA14</strain>
    </source>
</reference>
<reference evidence="2" key="2">
    <citation type="journal article" date="2021" name="Microbiome">
        <title>Successional dynamics and alternative stable states in a saline activated sludge microbial community over 9 years.</title>
        <authorList>
            <person name="Wang Y."/>
            <person name="Ye J."/>
            <person name="Ju F."/>
            <person name="Liu L."/>
            <person name="Boyd J.A."/>
            <person name="Deng Y."/>
            <person name="Parks D.H."/>
            <person name="Jiang X."/>
            <person name="Yin X."/>
            <person name="Woodcroft B.J."/>
            <person name="Tyson G.W."/>
            <person name="Hugenholtz P."/>
            <person name="Polz M.F."/>
            <person name="Zhang T."/>
        </authorList>
    </citation>
    <scope>NUCLEOTIDE SEQUENCE</scope>
    <source>
        <strain evidence="2">HKST-UBA14</strain>
    </source>
</reference>
<dbReference type="AlphaFoldDB" id="A0A955L4K6"/>
<gene>
    <name evidence="2" type="ORF">KC909_00815</name>
</gene>
<organism evidence="2 3">
    <name type="scientific">Candidatus Dojkabacteria bacterium</name>
    <dbReference type="NCBI Taxonomy" id="2099670"/>
    <lineage>
        <taxon>Bacteria</taxon>
        <taxon>Candidatus Dojkabacteria</taxon>
    </lineage>
</organism>
<evidence type="ECO:0000256" key="1">
    <source>
        <dbReference type="SAM" id="Phobius"/>
    </source>
</evidence>
<feature type="transmembrane region" description="Helical" evidence="1">
    <location>
        <begin position="7"/>
        <end position="34"/>
    </location>
</feature>
<keyword evidence="1" id="KW-0812">Transmembrane</keyword>
<keyword evidence="1" id="KW-0472">Membrane</keyword>
<comment type="caution">
    <text evidence="2">The sequence shown here is derived from an EMBL/GenBank/DDBJ whole genome shotgun (WGS) entry which is preliminary data.</text>
</comment>
<evidence type="ECO:0000313" key="2">
    <source>
        <dbReference type="EMBL" id="MCA9382882.1"/>
    </source>
</evidence>
<sequence>MNLSKKNYLFIGCATLIMLCCSCTFLLGTSLVLIGDSTNSSTTCRIDGVPCDEISENTDIEADQLDESYFGGENDRLELDFEEEVIIISYLVDDAAISELKKPQVAPELQELQDDVQKHHELWELYVRLFPESYLENIQELEITTDGIDGTLAAVYQSQKAIDKWILVIDIIDAYPRDKLDDRELKSTLIHEFGHILSFDKKQLDLSEEYFYARTQDQVEESLQLGRASCPTYYAIEGCMYADSYLFKFYDEFWTPLYSELRILEQIDDEEEYYDAAYELYLRHPDQFVTDYAAVNPGEDIAESWTAFILKDKPTGSTIADEKIRFFYRFPELVEMRQEIRSNL</sequence>
<dbReference type="Proteomes" id="UP000783287">
    <property type="component" value="Unassembled WGS sequence"/>
</dbReference>
<accession>A0A955L4K6</accession>
<dbReference type="EMBL" id="JAGQLK010000010">
    <property type="protein sequence ID" value="MCA9382882.1"/>
    <property type="molecule type" value="Genomic_DNA"/>
</dbReference>
<name>A0A955L4K6_9BACT</name>
<keyword evidence="1" id="KW-1133">Transmembrane helix</keyword>